<dbReference type="InterPro" id="IPR035386">
    <property type="entry name" value="Arm-DNA-bind_5"/>
</dbReference>
<dbReference type="Pfam" id="PF17293">
    <property type="entry name" value="Arm-DNA-bind_5"/>
    <property type="match status" value="1"/>
</dbReference>
<dbReference type="Proteomes" id="UP000316727">
    <property type="component" value="Unassembled WGS sequence"/>
</dbReference>
<evidence type="ECO:0000313" key="3">
    <source>
        <dbReference type="Proteomes" id="UP000316727"/>
    </source>
</evidence>
<dbReference type="AlphaFoldDB" id="A0A501VWK4"/>
<comment type="caution">
    <text evidence="2">The sequence shown here is derived from an EMBL/GenBank/DDBJ whole genome shotgun (WGS) entry which is preliminary data.</text>
</comment>
<keyword evidence="3" id="KW-1185">Reference proteome</keyword>
<accession>A0A501VWK4</accession>
<proteinExistence type="predicted"/>
<name>A0A501VWK4_9BACT</name>
<protein>
    <recommendedName>
        <fullName evidence="1">Arm DNA-binding domain-containing protein</fullName>
    </recommendedName>
</protein>
<sequence length="179" mass="19724">MSINFSLLFYLNKPKNYQTGPVPVYLRVTVAGKRAELTTSRSVEPERWISSAGLAKGTKAAAKSLNTYLDNLQAKVYEAHRQLVEAGLPLTAEAIKNKFLGKEEKGRTLVEVFSEHNSKVAALVGDELPAGFTFDQKYHRTPCSRLTIPLPFCTSTRSSMRGSSSSAYGTSRITALQNY</sequence>
<dbReference type="RefSeq" id="WP_140623547.1">
    <property type="nucleotide sequence ID" value="NZ_VFRQ01000014.1"/>
</dbReference>
<evidence type="ECO:0000259" key="1">
    <source>
        <dbReference type="Pfam" id="PF17293"/>
    </source>
</evidence>
<evidence type="ECO:0000313" key="2">
    <source>
        <dbReference type="EMBL" id="TPE42103.1"/>
    </source>
</evidence>
<feature type="domain" description="Arm DNA-binding" evidence="1">
    <location>
        <begin position="9"/>
        <end position="96"/>
    </location>
</feature>
<gene>
    <name evidence="2" type="ORF">FJM65_18630</name>
</gene>
<organism evidence="2 3">
    <name type="scientific">Pontibacter mangrovi</name>
    <dbReference type="NCBI Taxonomy" id="2589816"/>
    <lineage>
        <taxon>Bacteria</taxon>
        <taxon>Pseudomonadati</taxon>
        <taxon>Bacteroidota</taxon>
        <taxon>Cytophagia</taxon>
        <taxon>Cytophagales</taxon>
        <taxon>Hymenobacteraceae</taxon>
        <taxon>Pontibacter</taxon>
    </lineage>
</organism>
<reference evidence="2 3" key="1">
    <citation type="submission" date="2019-06" db="EMBL/GenBank/DDBJ databases">
        <title>A novel bacterium of genus Pontibacter, isolated from marine sediment.</title>
        <authorList>
            <person name="Huang H."/>
            <person name="Mo K."/>
            <person name="Hu Y."/>
        </authorList>
    </citation>
    <scope>NUCLEOTIDE SEQUENCE [LARGE SCALE GENOMIC DNA]</scope>
    <source>
        <strain evidence="2 3">HB172049</strain>
    </source>
</reference>
<dbReference type="EMBL" id="VFRQ01000014">
    <property type="protein sequence ID" value="TPE42103.1"/>
    <property type="molecule type" value="Genomic_DNA"/>
</dbReference>
<dbReference type="OrthoDB" id="1098628at2"/>